<dbReference type="InterPro" id="IPR001932">
    <property type="entry name" value="PPM-type_phosphatase-like_dom"/>
</dbReference>
<comment type="caution">
    <text evidence="2">The sequence shown here is derived from an EMBL/GenBank/DDBJ whole genome shotgun (WGS) entry which is preliminary data.</text>
</comment>
<name>A0AAW0F9Y6_9APHY</name>
<protein>
    <recommendedName>
        <fullName evidence="1">PPM-type phosphatase domain-containing protein</fullName>
    </recommendedName>
</protein>
<proteinExistence type="predicted"/>
<sequence length="182" mass="19736">MRGTSALLKTPPYVTPKPVVTHRKLDFLPDPTNPNANKSKSKLRFLVMATDGLWDELSSEDVVSLVGGYLAGLKGTVSKSDLSKLVPTTSGATIEGKDKLRRDNAGSWAFVDDNISTHLIRNAFGGGDEQHLRQIMSIPAPHSRSYRDDVTCTVVFWEEGKENEARTAAISAPGSEGIKAKL</sequence>
<dbReference type="PROSITE" id="PS51746">
    <property type="entry name" value="PPM_2"/>
    <property type="match status" value="1"/>
</dbReference>
<reference evidence="2 3" key="1">
    <citation type="submission" date="2022-09" db="EMBL/GenBank/DDBJ databases">
        <authorList>
            <person name="Palmer J.M."/>
        </authorList>
    </citation>
    <scope>NUCLEOTIDE SEQUENCE [LARGE SCALE GENOMIC DNA]</scope>
    <source>
        <strain evidence="2 3">DSM 7382</strain>
    </source>
</reference>
<dbReference type="Gene3D" id="3.60.40.10">
    <property type="entry name" value="PPM-type phosphatase domain"/>
    <property type="match status" value="1"/>
</dbReference>
<feature type="domain" description="PPM-type phosphatase" evidence="1">
    <location>
        <begin position="1"/>
        <end position="157"/>
    </location>
</feature>
<dbReference type="EMBL" id="JASBNA010000101">
    <property type="protein sequence ID" value="KAK7676881.1"/>
    <property type="molecule type" value="Genomic_DNA"/>
</dbReference>
<dbReference type="AlphaFoldDB" id="A0AAW0F9Y6"/>
<organism evidence="2 3">
    <name type="scientific">Cerrena zonata</name>
    <dbReference type="NCBI Taxonomy" id="2478898"/>
    <lineage>
        <taxon>Eukaryota</taxon>
        <taxon>Fungi</taxon>
        <taxon>Dikarya</taxon>
        <taxon>Basidiomycota</taxon>
        <taxon>Agaricomycotina</taxon>
        <taxon>Agaricomycetes</taxon>
        <taxon>Polyporales</taxon>
        <taxon>Cerrenaceae</taxon>
        <taxon>Cerrena</taxon>
    </lineage>
</organism>
<accession>A0AAW0F9Y6</accession>
<dbReference type="Proteomes" id="UP001385951">
    <property type="component" value="Unassembled WGS sequence"/>
</dbReference>
<dbReference type="SUPFAM" id="SSF81606">
    <property type="entry name" value="PP2C-like"/>
    <property type="match status" value="1"/>
</dbReference>
<evidence type="ECO:0000259" key="1">
    <source>
        <dbReference type="PROSITE" id="PS51746"/>
    </source>
</evidence>
<dbReference type="InterPro" id="IPR036457">
    <property type="entry name" value="PPM-type-like_dom_sf"/>
</dbReference>
<dbReference type="Pfam" id="PF00481">
    <property type="entry name" value="PP2C"/>
    <property type="match status" value="1"/>
</dbReference>
<evidence type="ECO:0000313" key="3">
    <source>
        <dbReference type="Proteomes" id="UP001385951"/>
    </source>
</evidence>
<gene>
    <name evidence="2" type="ORF">QCA50_020137</name>
</gene>
<evidence type="ECO:0000313" key="2">
    <source>
        <dbReference type="EMBL" id="KAK7676881.1"/>
    </source>
</evidence>
<keyword evidence="3" id="KW-1185">Reference proteome</keyword>